<evidence type="ECO:0000259" key="7">
    <source>
        <dbReference type="Pfam" id="PF20520"/>
    </source>
</evidence>
<dbReference type="PANTHER" id="PTHR12471:SF7">
    <property type="entry name" value="V-TYPE PROTON ATPASE SUBUNIT S1"/>
    <property type="match status" value="1"/>
</dbReference>
<sequence length="398" mass="45531">MGSSRLSYLFLAISVFQFLGAGICTELVPVYLWETTKSNEIVPAIGHVNEGTFKEILLEKVEKSNPQIVVFAEPNLSPEDFVVQDKKTFQNVAKISSTVQVSYMPLVENPVETVKDLLTKDVTVVSINEILNNELPESRVLIVNLNDAKDDEDRIDMLRRHDATIVELYSKILKQHKHVLAILTGLHSSWVVPEQAKSQRQSRHILADDTEKEEHRSFAKGDFFLMYLGSGNLVKGDKIEPFKLKESDIAYSQNETFSFVTMTTNLTIPELRFTIYNQSYGYWHFIELQYNNEFYKINKTFAPMKFSYHCHNYSISMKDMRIDFLGLQMQFGPTKNVSRFSDSYDCIGFTSAPIWSGLFISFILVLILTAGLVMMMDIKTMDRFDDPKGKTIIVNASE</sequence>
<keyword evidence="5 6" id="KW-0472">Membrane</keyword>
<keyword evidence="3 6" id="KW-0812">Transmembrane</keyword>
<feature type="transmembrane region" description="Helical" evidence="6">
    <location>
        <begin position="354"/>
        <end position="374"/>
    </location>
</feature>
<keyword evidence="8" id="KW-1185">Reference proteome</keyword>
<protein>
    <submittedName>
        <fullName evidence="9">V-type proton ATPase subunit S1</fullName>
    </submittedName>
</protein>
<comment type="subcellular location">
    <subcellularLocation>
        <location evidence="1">Membrane</location>
        <topology evidence="1">Single-pass membrane protein</topology>
    </subcellularLocation>
</comment>
<comment type="similarity">
    <text evidence="2">Belongs to the vacuolar ATPase subunit S1 family.</text>
</comment>
<evidence type="ECO:0000256" key="4">
    <source>
        <dbReference type="ARBA" id="ARBA00022989"/>
    </source>
</evidence>
<name>A0ABM1MYR4_NICVS</name>
<evidence type="ECO:0000256" key="6">
    <source>
        <dbReference type="SAM" id="Phobius"/>
    </source>
</evidence>
<feature type="domain" description="V-type proton ATPase subunit S1/VOA1 transmembrane" evidence="7">
    <location>
        <begin position="348"/>
        <end position="386"/>
    </location>
</feature>
<proteinExistence type="inferred from homology"/>
<dbReference type="InterPro" id="IPR008388">
    <property type="entry name" value="Ac45_acc_su"/>
</dbReference>
<evidence type="ECO:0000313" key="9">
    <source>
        <dbReference type="RefSeq" id="XP_017779714.1"/>
    </source>
</evidence>
<dbReference type="GeneID" id="108565004"/>
<reference evidence="9" key="1">
    <citation type="submission" date="2025-08" db="UniProtKB">
        <authorList>
            <consortium name="RefSeq"/>
        </authorList>
    </citation>
    <scope>IDENTIFICATION</scope>
    <source>
        <tissue evidence="9">Whole Larva</tissue>
    </source>
</reference>
<evidence type="ECO:0000256" key="2">
    <source>
        <dbReference type="ARBA" id="ARBA00009037"/>
    </source>
</evidence>
<dbReference type="InterPro" id="IPR046756">
    <property type="entry name" value="VAS1/VOA1_TM"/>
</dbReference>
<dbReference type="PANTHER" id="PTHR12471">
    <property type="entry name" value="VACUOLAR ATP SYNTHASE SUBUNIT S1"/>
    <property type="match status" value="1"/>
</dbReference>
<evidence type="ECO:0000313" key="8">
    <source>
        <dbReference type="Proteomes" id="UP000695000"/>
    </source>
</evidence>
<dbReference type="RefSeq" id="XP_017779714.1">
    <property type="nucleotide sequence ID" value="XM_017924225.1"/>
</dbReference>
<evidence type="ECO:0000256" key="1">
    <source>
        <dbReference type="ARBA" id="ARBA00004167"/>
    </source>
</evidence>
<evidence type="ECO:0000256" key="3">
    <source>
        <dbReference type="ARBA" id="ARBA00022692"/>
    </source>
</evidence>
<accession>A0ABM1MYR4</accession>
<evidence type="ECO:0000256" key="5">
    <source>
        <dbReference type="ARBA" id="ARBA00023136"/>
    </source>
</evidence>
<gene>
    <name evidence="9" type="primary">LOC108565004</name>
</gene>
<organism evidence="8 9">
    <name type="scientific">Nicrophorus vespilloides</name>
    <name type="common">Boreal carrion beetle</name>
    <dbReference type="NCBI Taxonomy" id="110193"/>
    <lineage>
        <taxon>Eukaryota</taxon>
        <taxon>Metazoa</taxon>
        <taxon>Ecdysozoa</taxon>
        <taxon>Arthropoda</taxon>
        <taxon>Hexapoda</taxon>
        <taxon>Insecta</taxon>
        <taxon>Pterygota</taxon>
        <taxon>Neoptera</taxon>
        <taxon>Endopterygota</taxon>
        <taxon>Coleoptera</taxon>
        <taxon>Polyphaga</taxon>
        <taxon>Staphyliniformia</taxon>
        <taxon>Silphidae</taxon>
        <taxon>Nicrophorinae</taxon>
        <taxon>Nicrophorus</taxon>
    </lineage>
</organism>
<keyword evidence="4 6" id="KW-1133">Transmembrane helix</keyword>
<dbReference type="Proteomes" id="UP000695000">
    <property type="component" value="Unplaced"/>
</dbReference>
<dbReference type="Pfam" id="PF20520">
    <property type="entry name" value="Ac45-VOA1_TM"/>
    <property type="match status" value="1"/>
</dbReference>